<dbReference type="Pfam" id="PF05057">
    <property type="entry name" value="DUF676"/>
    <property type="match status" value="1"/>
</dbReference>
<organism evidence="4 5">
    <name type="scientific">Neolentinus lepideus HHB14362 ss-1</name>
    <dbReference type="NCBI Taxonomy" id="1314782"/>
    <lineage>
        <taxon>Eukaryota</taxon>
        <taxon>Fungi</taxon>
        <taxon>Dikarya</taxon>
        <taxon>Basidiomycota</taxon>
        <taxon>Agaricomycotina</taxon>
        <taxon>Agaricomycetes</taxon>
        <taxon>Gloeophyllales</taxon>
        <taxon>Gloeophyllaceae</taxon>
        <taxon>Neolentinus</taxon>
    </lineage>
</organism>
<dbReference type="InterPro" id="IPR044294">
    <property type="entry name" value="Lipase-like"/>
</dbReference>
<keyword evidence="2" id="KW-0472">Membrane</keyword>
<evidence type="ECO:0000313" key="4">
    <source>
        <dbReference type="EMBL" id="KZT27895.1"/>
    </source>
</evidence>
<evidence type="ECO:0000256" key="1">
    <source>
        <dbReference type="ARBA" id="ARBA00007920"/>
    </source>
</evidence>
<dbReference type="SUPFAM" id="SSF53474">
    <property type="entry name" value="alpha/beta-Hydrolases"/>
    <property type="match status" value="1"/>
</dbReference>
<dbReference type="InParanoid" id="A0A165UB21"/>
<evidence type="ECO:0000256" key="2">
    <source>
        <dbReference type="SAM" id="Phobius"/>
    </source>
</evidence>
<sequence length="441" mass="49923">MSTVHLLVLVHGMWGNPSNLSEMNRIICETHKRKADPESNDTEFEVLLAETNRDDSTYDGIDWGGERVAEEIYTEVERLAKEGRKVTKLSFTGYSLGGLVARYVIGILSQRCLFDDVIPVNFNTIATPHIGLLRYSSFFSSIQNALGPKLLSRTGEQLYGVDKWSAKGRPLLDVMADPNRIFYQTLTQFQHIRIYANAVNDLTVPYMTSAIEAVDPFVEHETNGLKIDFDEKYNPVIKSWSLPPTPPDIVKPSFLSKEWFAYRNSRPLFPPTMQFSFPFNILFYISLPIIIPVVITLILIRFSKSARSSRARIQLLEKDESYTGRLVHLLSDVEKDVEDAVGGFMADPNLTPGSTASGEQNFEDQSLQAMQKPSSQYPILTSAQRARIASLNRISGLQKELAFIDPVRNAHATIICRDVHRFPFHKRGEGVIRHWADHFVL</sequence>
<keyword evidence="2" id="KW-0812">Transmembrane</keyword>
<dbReference type="OrthoDB" id="273452at2759"/>
<protein>
    <submittedName>
        <fullName evidence="4">DUF676-domain-containing protein</fullName>
    </submittedName>
</protein>
<keyword evidence="5" id="KW-1185">Reference proteome</keyword>
<evidence type="ECO:0000313" key="5">
    <source>
        <dbReference type="Proteomes" id="UP000076761"/>
    </source>
</evidence>
<dbReference type="AlphaFoldDB" id="A0A165UB21"/>
<feature type="transmembrane region" description="Helical" evidence="2">
    <location>
        <begin position="281"/>
        <end position="302"/>
    </location>
</feature>
<name>A0A165UB21_9AGAM</name>
<dbReference type="EMBL" id="KV425560">
    <property type="protein sequence ID" value="KZT27895.1"/>
    <property type="molecule type" value="Genomic_DNA"/>
</dbReference>
<accession>A0A165UB21</accession>
<gene>
    <name evidence="4" type="ORF">NEOLEDRAFT_1130390</name>
</gene>
<reference evidence="4 5" key="1">
    <citation type="journal article" date="2016" name="Mol. Biol. Evol.">
        <title>Comparative Genomics of Early-Diverging Mushroom-Forming Fungi Provides Insights into the Origins of Lignocellulose Decay Capabilities.</title>
        <authorList>
            <person name="Nagy L.G."/>
            <person name="Riley R."/>
            <person name="Tritt A."/>
            <person name="Adam C."/>
            <person name="Daum C."/>
            <person name="Floudas D."/>
            <person name="Sun H."/>
            <person name="Yadav J.S."/>
            <person name="Pangilinan J."/>
            <person name="Larsson K.H."/>
            <person name="Matsuura K."/>
            <person name="Barry K."/>
            <person name="Labutti K."/>
            <person name="Kuo R."/>
            <person name="Ohm R.A."/>
            <person name="Bhattacharya S.S."/>
            <person name="Shirouzu T."/>
            <person name="Yoshinaga Y."/>
            <person name="Martin F.M."/>
            <person name="Grigoriev I.V."/>
            <person name="Hibbett D.S."/>
        </authorList>
    </citation>
    <scope>NUCLEOTIDE SEQUENCE [LARGE SCALE GENOMIC DNA]</scope>
    <source>
        <strain evidence="4 5">HHB14362 ss-1</strain>
    </source>
</reference>
<evidence type="ECO:0000259" key="3">
    <source>
        <dbReference type="Pfam" id="PF05057"/>
    </source>
</evidence>
<proteinExistence type="inferred from homology"/>
<dbReference type="InterPro" id="IPR029058">
    <property type="entry name" value="AB_hydrolase_fold"/>
</dbReference>
<dbReference type="Gene3D" id="3.40.50.1820">
    <property type="entry name" value="alpha/beta hydrolase"/>
    <property type="match status" value="1"/>
</dbReference>
<dbReference type="InterPro" id="IPR007751">
    <property type="entry name" value="DUF676_lipase-like"/>
</dbReference>
<feature type="domain" description="DUF676" evidence="3">
    <location>
        <begin position="3"/>
        <end position="208"/>
    </location>
</feature>
<dbReference type="PANTHER" id="PTHR12482">
    <property type="entry name" value="LIPASE ROG1-RELATED-RELATED"/>
    <property type="match status" value="1"/>
</dbReference>
<comment type="similarity">
    <text evidence="1">Belongs to the putative lipase ROG1 family.</text>
</comment>
<dbReference type="PANTHER" id="PTHR12482:SF62">
    <property type="entry name" value="LIPASE ROG1-RELATED"/>
    <property type="match status" value="1"/>
</dbReference>
<keyword evidence="2" id="KW-1133">Transmembrane helix</keyword>
<dbReference type="Proteomes" id="UP000076761">
    <property type="component" value="Unassembled WGS sequence"/>
</dbReference>